<dbReference type="PANTHER" id="PTHR43519:SF1">
    <property type="entry name" value="ATP-DEPENDENT RNA HELICASE HRPB"/>
    <property type="match status" value="1"/>
</dbReference>
<evidence type="ECO:0000313" key="7">
    <source>
        <dbReference type="EMBL" id="MFB5265214.1"/>
    </source>
</evidence>
<evidence type="ECO:0000313" key="8">
    <source>
        <dbReference type="Proteomes" id="UP001580346"/>
    </source>
</evidence>
<dbReference type="SUPFAM" id="SSF52540">
    <property type="entry name" value="P-loop containing nucleoside triphosphate hydrolases"/>
    <property type="match status" value="1"/>
</dbReference>
<comment type="caution">
    <text evidence="7">The sequence shown here is derived from an EMBL/GenBank/DDBJ whole genome shotgun (WGS) entry which is preliminary data.</text>
</comment>
<evidence type="ECO:0000259" key="6">
    <source>
        <dbReference type="PROSITE" id="PS51194"/>
    </source>
</evidence>
<accession>A0ABV5AM44</accession>
<dbReference type="Gene3D" id="3.40.50.300">
    <property type="entry name" value="P-loop containing nucleotide triphosphate hydrolases"/>
    <property type="match status" value="2"/>
</dbReference>
<organism evidence="7 8">
    <name type="scientific">Paenibacillus enshidis</name>
    <dbReference type="NCBI Taxonomy" id="1458439"/>
    <lineage>
        <taxon>Bacteria</taxon>
        <taxon>Bacillati</taxon>
        <taxon>Bacillota</taxon>
        <taxon>Bacilli</taxon>
        <taxon>Bacillales</taxon>
        <taxon>Paenibacillaceae</taxon>
        <taxon>Paenibacillus</taxon>
    </lineage>
</organism>
<dbReference type="CDD" id="cd17990">
    <property type="entry name" value="DEXHc_HrpB"/>
    <property type="match status" value="1"/>
</dbReference>
<dbReference type="InterPro" id="IPR007502">
    <property type="entry name" value="Helicase-assoc_dom"/>
</dbReference>
<dbReference type="NCBIfam" id="TIGR01970">
    <property type="entry name" value="DEAH_box_HrpB"/>
    <property type="match status" value="1"/>
</dbReference>
<gene>
    <name evidence="7" type="primary">hrpB</name>
    <name evidence="7" type="ORF">ACE41H_00220</name>
</gene>
<dbReference type="PANTHER" id="PTHR43519">
    <property type="entry name" value="ATP-DEPENDENT RNA HELICASE HRPB"/>
    <property type="match status" value="1"/>
</dbReference>
<dbReference type="InterPro" id="IPR013689">
    <property type="entry name" value="RNA_helicase_ATP-dep_HrpB_C"/>
</dbReference>
<feature type="domain" description="Helicase C-terminal" evidence="6">
    <location>
        <begin position="207"/>
        <end position="373"/>
    </location>
</feature>
<dbReference type="InterPro" id="IPR027417">
    <property type="entry name" value="P-loop_NTPase"/>
</dbReference>
<keyword evidence="8" id="KW-1185">Reference proteome</keyword>
<keyword evidence="4" id="KW-0067">ATP-binding</keyword>
<dbReference type="PIRSF" id="PIRSF005496">
    <property type="entry name" value="ATP_hel_hrpB"/>
    <property type="match status" value="1"/>
</dbReference>
<dbReference type="EMBL" id="JBHHMI010000001">
    <property type="protein sequence ID" value="MFB5265214.1"/>
    <property type="molecule type" value="Genomic_DNA"/>
</dbReference>
<dbReference type="GO" id="GO:0016787">
    <property type="term" value="F:hydrolase activity"/>
    <property type="evidence" value="ECO:0007669"/>
    <property type="project" value="UniProtKB-KW"/>
</dbReference>
<dbReference type="Pfam" id="PF00271">
    <property type="entry name" value="Helicase_C"/>
    <property type="match status" value="1"/>
</dbReference>
<dbReference type="SMART" id="SM00847">
    <property type="entry name" value="HA2"/>
    <property type="match status" value="1"/>
</dbReference>
<dbReference type="EC" id="3.6.4.13" evidence="7"/>
<proteinExistence type="predicted"/>
<keyword evidence="1" id="KW-0547">Nucleotide-binding</keyword>
<feature type="domain" description="Helicase ATP-binding" evidence="5">
    <location>
        <begin position="17"/>
        <end position="181"/>
    </location>
</feature>
<dbReference type="Pfam" id="PF21010">
    <property type="entry name" value="HA2_C"/>
    <property type="match status" value="1"/>
</dbReference>
<evidence type="ECO:0000256" key="4">
    <source>
        <dbReference type="ARBA" id="ARBA00022840"/>
    </source>
</evidence>
<evidence type="ECO:0000256" key="3">
    <source>
        <dbReference type="ARBA" id="ARBA00022806"/>
    </source>
</evidence>
<keyword evidence="3 7" id="KW-0347">Helicase</keyword>
<dbReference type="PROSITE" id="PS51194">
    <property type="entry name" value="HELICASE_CTER"/>
    <property type="match status" value="1"/>
</dbReference>
<dbReference type="InterPro" id="IPR001650">
    <property type="entry name" value="Helicase_C-like"/>
</dbReference>
<dbReference type="InterPro" id="IPR049614">
    <property type="entry name" value="HrpB_DEXH"/>
</dbReference>
<protein>
    <submittedName>
        <fullName evidence="7">ATP-dependent helicase HrpB</fullName>
        <ecNumber evidence="7">3.6.4.13</ecNumber>
    </submittedName>
</protein>
<sequence length="835" mass="91880">MTLKKELPIYHILPEIKDTLRKRPSAVLVAEPGAGKTTVVPLALLEETWLDGRKIIMLEPRRLAARSAAARMADALGEKVGETVGYRVHMDTKIGPSTRIEVVTEGILTRMLQGDPALEEAGVVIFDEFHERSLHADLGLALALQAQNLLRPDLRLLVMSATLETEPVSRLLDGAPLLQSSGRTYPVETVYVPKPKAAPLESFVVEQITRLLPRHEGDVLVFLPGAREIHRTEAELMARGLPSGTYVRKLYGALSLGEQDQAVRPSPAGQRKIVLATSIAESSLTIEGVTVVVDSGLRREPVFSPRTGMNRLETVKVSKASADQRRGRAGRLGPGTCYRLWSMEEHGGLTDAGRPEILSADLAPLVLEAALWGAEDATELDWIDPPPAPALRQAGELLERLGCLRDGKITEHGKRVASMAAHPRLGHMLLKAAELGYAGQACCLAALLQERDPFKSGADLRPRMERIWSSLADSPRKLEANASVDRELLSRIVQNSRHLLSGLKSVIGERSQDLKPASCGLLLSFAYPDRIGRSRSGGKYLLSSGRGVRLAGEEMLSRSEYLVAASVEDAGADGTIRLAAPVEERELTEHQPALINEETAVYWDAGAGSVRARKTVRLGAIVLKELAYENSPQDQIAAAWMDGLRERGLELLTWTKAARQLQQRLIFMHRKLNDWPAAEDADLLTALEEWLLPYAQGVRSLSDLKKLHVEGLLLGMLSWERRQELDREAPTHIRVPSGSNIPVDYSNPDAPALSVRLQELFGMSATPRLGRGRVPVVLHLLSPAQRPVQVTSDLASFWKEAYFEVKKDLKGRYPKHYWPDDPLQAVPTNRVRPGK</sequence>
<dbReference type="PROSITE" id="PS51192">
    <property type="entry name" value="HELICASE_ATP_BIND_1"/>
    <property type="match status" value="1"/>
</dbReference>
<dbReference type="Pfam" id="PF24473">
    <property type="entry name" value="CON_HrpB"/>
    <property type="match status" value="1"/>
</dbReference>
<dbReference type="RefSeq" id="WP_375352421.1">
    <property type="nucleotide sequence ID" value="NZ_JBHHMI010000001.1"/>
</dbReference>
<dbReference type="InterPro" id="IPR056329">
    <property type="entry name" value="CON_HrpB"/>
</dbReference>
<reference evidence="7 8" key="1">
    <citation type="submission" date="2024-09" db="EMBL/GenBank/DDBJ databases">
        <title>Paenibacillus zeirhizospherea sp. nov., isolated from surface of the maize (Zea mays) roots in a horticulture field, Hungary.</title>
        <authorList>
            <person name="Marton D."/>
            <person name="Farkas M."/>
            <person name="Bedics A."/>
            <person name="Toth E."/>
            <person name="Tancsics A."/>
            <person name="Boka K."/>
            <person name="Maroti G."/>
            <person name="Kriszt B."/>
            <person name="Cserhati M."/>
        </authorList>
    </citation>
    <scope>NUCLEOTIDE SEQUENCE [LARGE SCALE GENOMIC DNA]</scope>
    <source>
        <strain evidence="7 8">KCTC 33519</strain>
    </source>
</reference>
<evidence type="ECO:0000256" key="1">
    <source>
        <dbReference type="ARBA" id="ARBA00022741"/>
    </source>
</evidence>
<dbReference type="InterPro" id="IPR011545">
    <property type="entry name" value="DEAD/DEAH_box_helicase_dom"/>
</dbReference>
<name>A0ABV5AM44_9BACL</name>
<dbReference type="InterPro" id="IPR014001">
    <property type="entry name" value="Helicase_ATP-bd"/>
</dbReference>
<dbReference type="Pfam" id="PF08482">
    <property type="entry name" value="HrpB_C"/>
    <property type="match status" value="1"/>
</dbReference>
<dbReference type="CDD" id="cd18791">
    <property type="entry name" value="SF2_C_RHA"/>
    <property type="match status" value="1"/>
</dbReference>
<dbReference type="Proteomes" id="UP001580346">
    <property type="component" value="Unassembled WGS sequence"/>
</dbReference>
<evidence type="ECO:0000259" key="5">
    <source>
        <dbReference type="PROSITE" id="PS51192"/>
    </source>
</evidence>
<dbReference type="InterPro" id="IPR010225">
    <property type="entry name" value="HrpB"/>
</dbReference>
<dbReference type="Gene3D" id="1.20.120.1080">
    <property type="match status" value="1"/>
</dbReference>
<dbReference type="SMART" id="SM00487">
    <property type="entry name" value="DEXDc"/>
    <property type="match status" value="1"/>
</dbReference>
<keyword evidence="2 7" id="KW-0378">Hydrolase</keyword>
<evidence type="ECO:0000256" key="2">
    <source>
        <dbReference type="ARBA" id="ARBA00022801"/>
    </source>
</evidence>
<dbReference type="Pfam" id="PF00270">
    <property type="entry name" value="DEAD"/>
    <property type="match status" value="1"/>
</dbReference>
<dbReference type="SMART" id="SM00490">
    <property type="entry name" value="HELICc"/>
    <property type="match status" value="1"/>
</dbReference>
<dbReference type="GO" id="GO:0003724">
    <property type="term" value="F:RNA helicase activity"/>
    <property type="evidence" value="ECO:0007669"/>
    <property type="project" value="UniProtKB-EC"/>
</dbReference>